<proteinExistence type="predicted"/>
<accession>A0AB36TKE4</accession>
<dbReference type="Pfam" id="PF09388">
    <property type="entry name" value="SpoOE-like"/>
    <property type="match status" value="1"/>
</dbReference>
<name>A0AB36TKE4_ACETH</name>
<evidence type="ECO:0000313" key="1">
    <source>
        <dbReference type="EMBL" id="PFH04293.1"/>
    </source>
</evidence>
<dbReference type="AlphaFoldDB" id="A0AB36TKE4"/>
<dbReference type="RefSeq" id="WP_003513415.1">
    <property type="nucleotide sequence ID" value="NZ_CP013828.1"/>
</dbReference>
<protein>
    <submittedName>
        <fullName evidence="1">Spo0E like sporulation regulatory protein</fullName>
    </submittedName>
</protein>
<dbReference type="InterPro" id="IPR018540">
    <property type="entry name" value="Spo0E-like"/>
</dbReference>
<evidence type="ECO:0000313" key="2">
    <source>
        <dbReference type="Proteomes" id="UP000223596"/>
    </source>
</evidence>
<dbReference type="GeneID" id="35805024"/>
<dbReference type="SUPFAM" id="SSF140500">
    <property type="entry name" value="BAS1536-like"/>
    <property type="match status" value="1"/>
</dbReference>
<dbReference type="Gene3D" id="4.10.280.10">
    <property type="entry name" value="Helix-loop-helix DNA-binding domain"/>
    <property type="match status" value="1"/>
</dbReference>
<dbReference type="Proteomes" id="UP000223596">
    <property type="component" value="Unassembled WGS sequence"/>
</dbReference>
<organism evidence="1 2">
    <name type="scientific">Acetivibrio thermocellus AD2</name>
    <dbReference type="NCBI Taxonomy" id="1138384"/>
    <lineage>
        <taxon>Bacteria</taxon>
        <taxon>Bacillati</taxon>
        <taxon>Bacillota</taxon>
        <taxon>Clostridia</taxon>
        <taxon>Eubacteriales</taxon>
        <taxon>Oscillospiraceae</taxon>
        <taxon>Acetivibrio</taxon>
    </lineage>
</organism>
<gene>
    <name evidence="1" type="ORF">M972_113123</name>
</gene>
<dbReference type="GO" id="GO:0046983">
    <property type="term" value="F:protein dimerization activity"/>
    <property type="evidence" value="ECO:0007669"/>
    <property type="project" value="InterPro"/>
</dbReference>
<dbReference type="GO" id="GO:0043937">
    <property type="term" value="P:regulation of sporulation"/>
    <property type="evidence" value="ECO:0007669"/>
    <property type="project" value="InterPro"/>
</dbReference>
<comment type="caution">
    <text evidence="1">The sequence shown here is derived from an EMBL/GenBank/DDBJ whole genome shotgun (WGS) entry which is preliminary data.</text>
</comment>
<dbReference type="InterPro" id="IPR037208">
    <property type="entry name" value="Spo0E-like_sf"/>
</dbReference>
<sequence length="71" mass="8420">MSKELMYILITKMHLRLNALIEKNNYDLLNEEVLQYSQRLDKILSLYNRIVQKDKSYAFSVSHLNKAAKCN</sequence>
<dbReference type="InterPro" id="IPR036638">
    <property type="entry name" value="HLH_DNA-bd_sf"/>
</dbReference>
<reference evidence="1 2" key="1">
    <citation type="submission" date="2017-09" db="EMBL/GenBank/DDBJ databases">
        <title>Evaluation of Pacific Biosciences Sequencing Technology to Finishing C. thermocellum Genome Sequences.</title>
        <authorList>
            <person name="Brown S."/>
        </authorList>
    </citation>
    <scope>NUCLEOTIDE SEQUENCE [LARGE SCALE GENOMIC DNA]</scope>
    <source>
        <strain evidence="1 2">AD2</strain>
    </source>
</reference>
<dbReference type="EMBL" id="PDBW01000001">
    <property type="protein sequence ID" value="PFH04293.1"/>
    <property type="molecule type" value="Genomic_DNA"/>
</dbReference>